<evidence type="ECO:0000313" key="2">
    <source>
        <dbReference type="Proteomes" id="UP000285961"/>
    </source>
</evidence>
<dbReference type="SUPFAM" id="SSF89447">
    <property type="entry name" value="AbrB/MazE/MraZ-like"/>
    <property type="match status" value="1"/>
</dbReference>
<dbReference type="Gene3D" id="2.10.260.10">
    <property type="match status" value="1"/>
</dbReference>
<dbReference type="EMBL" id="QZKI01000006">
    <property type="protein sequence ID" value="RJP75165.1"/>
    <property type="molecule type" value="Genomic_DNA"/>
</dbReference>
<keyword evidence="1" id="KW-0238">DNA-binding</keyword>
<proteinExistence type="predicted"/>
<dbReference type="GO" id="GO:0003677">
    <property type="term" value="F:DNA binding"/>
    <property type="evidence" value="ECO:0007669"/>
    <property type="project" value="UniProtKB-KW"/>
</dbReference>
<gene>
    <name evidence="1" type="ORF">C4532_00925</name>
</gene>
<name>A0A419F964_9BACT</name>
<dbReference type="Proteomes" id="UP000285961">
    <property type="component" value="Unassembled WGS sequence"/>
</dbReference>
<comment type="caution">
    <text evidence="1">The sequence shown here is derived from an EMBL/GenBank/DDBJ whole genome shotgun (WGS) entry which is preliminary data.</text>
</comment>
<sequence length="75" mass="8393">MIKKLTRHGNSLALVVDKPVLELLKIDADTPLEISTDGEILIISPVRDAARRKKFRKALEAANIKYGRALKRLAE</sequence>
<evidence type="ECO:0000313" key="1">
    <source>
        <dbReference type="EMBL" id="RJP75165.1"/>
    </source>
</evidence>
<protein>
    <submittedName>
        <fullName evidence="1">AbrB/MazE/SpoVT family DNA-binding domain-containing protein</fullName>
    </submittedName>
</protein>
<dbReference type="AlphaFoldDB" id="A0A419F964"/>
<dbReference type="InterPro" id="IPR037914">
    <property type="entry name" value="SpoVT-AbrB_sf"/>
</dbReference>
<accession>A0A419F964</accession>
<organism evidence="1 2">
    <name type="scientific">Candidatus Abyssobacteria bacterium SURF_17</name>
    <dbReference type="NCBI Taxonomy" id="2093361"/>
    <lineage>
        <taxon>Bacteria</taxon>
        <taxon>Pseudomonadati</taxon>
        <taxon>Candidatus Hydrogenedentota</taxon>
        <taxon>Candidatus Abyssobacteria</taxon>
    </lineage>
</organism>
<reference evidence="1 2" key="1">
    <citation type="journal article" date="2017" name="ISME J.">
        <title>Energy and carbon metabolisms in a deep terrestrial subsurface fluid microbial community.</title>
        <authorList>
            <person name="Momper L."/>
            <person name="Jungbluth S.P."/>
            <person name="Lee M.D."/>
            <person name="Amend J.P."/>
        </authorList>
    </citation>
    <scope>NUCLEOTIDE SEQUENCE [LARGE SCALE GENOMIC DNA]</scope>
    <source>
        <strain evidence="1">SURF_17</strain>
    </source>
</reference>